<sequence>MKMGDTKNSNNSVSSYKNGGKKNGNVDKTKMGGKNESTKNRSDTNSNSSSNKNLKNKTGRKSVNNGVTSKNSGTKSPKQEVQTETMRSANNNNNNRGNRSKMVDSTTQTSTPLRLHLDGMFHDTAGGYQRPSLNSVESECTEDEEDDELVSELGAPSSPLSSHRSSARASFSNKELGYGYNFKFEWAQSLKTQQILVPTELKPRCFQDLENSHEHKLLRLTDQLNELMTTTQDNQ</sequence>
<feature type="compositionally biased region" description="Low complexity" evidence="1">
    <location>
        <begin position="43"/>
        <end position="53"/>
    </location>
</feature>
<dbReference type="OrthoDB" id="10484280at2759"/>
<accession>A0A1Q2ZXD6</accession>
<dbReference type="EMBL" id="BDGX01000009">
    <property type="protein sequence ID" value="GAV48127.1"/>
    <property type="molecule type" value="Genomic_DNA"/>
</dbReference>
<protein>
    <submittedName>
        <fullName evidence="2">Uncharacterized protein</fullName>
    </submittedName>
</protein>
<proteinExistence type="predicted"/>
<name>A0A1Q2ZXD6_ZYGRO</name>
<feature type="compositionally biased region" description="Polar residues" evidence="1">
    <location>
        <begin position="61"/>
        <end position="89"/>
    </location>
</feature>
<evidence type="ECO:0000313" key="2">
    <source>
        <dbReference type="EMBL" id="GAV48127.1"/>
    </source>
</evidence>
<feature type="compositionally biased region" description="Low complexity" evidence="1">
    <location>
        <begin position="7"/>
        <end position="18"/>
    </location>
</feature>
<evidence type="ECO:0000313" key="3">
    <source>
        <dbReference type="Proteomes" id="UP000187013"/>
    </source>
</evidence>
<dbReference type="AlphaFoldDB" id="A0A1Q2ZXD6"/>
<dbReference type="Proteomes" id="UP000187013">
    <property type="component" value="Unassembled WGS sequence"/>
</dbReference>
<feature type="region of interest" description="Disordered" evidence="1">
    <location>
        <begin position="143"/>
        <end position="166"/>
    </location>
</feature>
<feature type="region of interest" description="Disordered" evidence="1">
    <location>
        <begin position="1"/>
        <end position="110"/>
    </location>
</feature>
<reference evidence="2 3" key="1">
    <citation type="submission" date="2016-08" db="EMBL/GenBank/DDBJ databases">
        <title>Draft genome sequence of allopolyploid Zygosaccharomyces rouxii.</title>
        <authorList>
            <person name="Watanabe J."/>
            <person name="Uehara K."/>
            <person name="Mogi Y."/>
            <person name="Tsukioka Y."/>
        </authorList>
    </citation>
    <scope>NUCLEOTIDE SEQUENCE [LARGE SCALE GENOMIC DNA]</scope>
    <source>
        <strain evidence="2 3">NBRC 110957</strain>
    </source>
</reference>
<evidence type="ECO:0000256" key="1">
    <source>
        <dbReference type="SAM" id="MobiDB-lite"/>
    </source>
</evidence>
<gene>
    <name evidence="2" type="ORF">ZYGR_0I04240</name>
</gene>
<comment type="caution">
    <text evidence="2">The sequence shown here is derived from an EMBL/GenBank/DDBJ whole genome shotgun (WGS) entry which is preliminary data.</text>
</comment>
<organism evidence="2 3">
    <name type="scientific">Zygosaccharomyces rouxii</name>
    <dbReference type="NCBI Taxonomy" id="4956"/>
    <lineage>
        <taxon>Eukaryota</taxon>
        <taxon>Fungi</taxon>
        <taxon>Dikarya</taxon>
        <taxon>Ascomycota</taxon>
        <taxon>Saccharomycotina</taxon>
        <taxon>Saccharomycetes</taxon>
        <taxon>Saccharomycetales</taxon>
        <taxon>Saccharomycetaceae</taxon>
        <taxon>Zygosaccharomyces</taxon>
    </lineage>
</organism>
<feature type="compositionally biased region" description="Low complexity" evidence="1">
    <location>
        <begin position="155"/>
        <end position="166"/>
    </location>
</feature>